<organism evidence="1 2">
    <name type="scientific">Indibacter alkaliphilus (strain CCUG 57479 / KCTC 22604 / LW1)</name>
    <dbReference type="NCBI Taxonomy" id="1189612"/>
    <lineage>
        <taxon>Bacteria</taxon>
        <taxon>Pseudomonadati</taxon>
        <taxon>Bacteroidota</taxon>
        <taxon>Cytophagia</taxon>
        <taxon>Cytophagales</taxon>
        <taxon>Cyclobacteriaceae</taxon>
    </lineage>
</organism>
<dbReference type="AlphaFoldDB" id="S2DNV9"/>
<reference evidence="1 2" key="1">
    <citation type="journal article" date="2013" name="Genome Announc.">
        <title>Draft Genome Sequence of Indibacter alkaliphilus Strain LW1T, Isolated from Lonar Lake, a Haloalkaline Lake in the Buldana District of Maharashtra, India.</title>
        <authorList>
            <person name="Singh A."/>
            <person name="Kumar Jangir P."/>
            <person name="Sharma R."/>
            <person name="Singh A."/>
            <person name="Kumar Pinnaka A."/>
            <person name="Shivaji S."/>
        </authorList>
    </citation>
    <scope>NUCLEOTIDE SEQUENCE [LARGE SCALE GENOMIC DNA]</scope>
    <source>
        <strain evidence="2">CCUG 57479 / KCTC 22604 / LW1</strain>
    </source>
</reference>
<dbReference type="EMBL" id="ALWO02000045">
    <property type="protein sequence ID" value="EOZ93631.1"/>
    <property type="molecule type" value="Genomic_DNA"/>
</dbReference>
<keyword evidence="2" id="KW-1185">Reference proteome</keyword>
<evidence type="ECO:0000313" key="2">
    <source>
        <dbReference type="Proteomes" id="UP000006073"/>
    </source>
</evidence>
<evidence type="ECO:0000313" key="1">
    <source>
        <dbReference type="EMBL" id="EOZ93631.1"/>
    </source>
</evidence>
<sequence length="47" mass="5739">MEWKDRYNFLSLFYMHKKASEVNRLQRLVKKAANKSASHSPYEKFLF</sequence>
<dbReference type="STRING" id="1189612.A33Q_3577"/>
<protein>
    <submittedName>
        <fullName evidence="1">Uncharacterized protein</fullName>
    </submittedName>
</protein>
<dbReference type="Proteomes" id="UP000006073">
    <property type="component" value="Unassembled WGS sequence"/>
</dbReference>
<comment type="caution">
    <text evidence="1">The sequence shown here is derived from an EMBL/GenBank/DDBJ whole genome shotgun (WGS) entry which is preliminary data.</text>
</comment>
<proteinExistence type="predicted"/>
<dbReference type="RefSeq" id="WP_016255423.1">
    <property type="nucleotide sequence ID" value="NZ_ALWO02000045.1"/>
</dbReference>
<name>S2DNV9_INDAL</name>
<accession>S2DNV9</accession>
<gene>
    <name evidence="1" type="ORF">A33Q_3577</name>
</gene>